<dbReference type="AlphaFoldDB" id="A9D904"/>
<reference evidence="3 4" key="2">
    <citation type="submission" date="2012-06" db="EMBL/GenBank/DDBJ databases">
        <authorList>
            <person name="Fiebig A."/>
        </authorList>
    </citation>
    <scope>NUCLEOTIDE SEQUENCE [LARGE SCALE GENOMIC DNA]</scope>
    <source>
        <strain evidence="3 4">DFL-43</strain>
    </source>
</reference>
<organism evidence="3 4">
    <name type="scientific">Hoeflea phototrophica (strain DSM 17068 / NCIMB 14078 / DFL-43)</name>
    <dbReference type="NCBI Taxonomy" id="411684"/>
    <lineage>
        <taxon>Bacteria</taxon>
        <taxon>Pseudomonadati</taxon>
        <taxon>Pseudomonadota</taxon>
        <taxon>Alphaproteobacteria</taxon>
        <taxon>Hyphomicrobiales</taxon>
        <taxon>Rhizobiaceae</taxon>
        <taxon>Hoeflea</taxon>
    </lineage>
</organism>
<comment type="caution">
    <text evidence="3">The sequence shown here is derived from an EMBL/GenBank/DDBJ whole genome shotgun (WGS) entry which is preliminary data.</text>
</comment>
<evidence type="ECO:0000313" key="4">
    <source>
        <dbReference type="Proteomes" id="UP000004291"/>
    </source>
</evidence>
<keyword evidence="1" id="KW-0472">Membrane</keyword>
<evidence type="ECO:0000256" key="1">
    <source>
        <dbReference type="SAM" id="Phobius"/>
    </source>
</evidence>
<keyword evidence="4" id="KW-1185">Reference proteome</keyword>
<dbReference type="EMBL" id="ABIA03000002">
    <property type="protein sequence ID" value="EDQ32824.2"/>
    <property type="molecule type" value="Genomic_DNA"/>
</dbReference>
<keyword evidence="1" id="KW-0812">Transmembrane</keyword>
<sequence length="175" mass="19318">MPAAYRGTENSVMREVARQSLDGKERQQARMQDITAYAGLFMAAFLAATLIPAQSESVLTGLLLAGGQSPLMLVAVASLGNVLGSVLNWLIGRCVERFRERRWFPASQTQLERAQAQYQRFGYWSLLMAWVPIIGDPLTLVAGIMREPLWRFLILVSIGKVGRYAVIAAGFGLLD</sequence>
<dbReference type="Proteomes" id="UP000004291">
    <property type="component" value="Chromosome"/>
</dbReference>
<protein>
    <submittedName>
        <fullName evidence="3">Putative membrane protein</fullName>
    </submittedName>
</protein>
<dbReference type="PANTHER" id="PTHR42709">
    <property type="entry name" value="ALKALINE PHOSPHATASE LIKE PROTEIN"/>
    <property type="match status" value="1"/>
</dbReference>
<feature type="transmembrane region" description="Helical" evidence="1">
    <location>
        <begin position="71"/>
        <end position="91"/>
    </location>
</feature>
<accession>A9D904</accession>
<dbReference type="InterPro" id="IPR051311">
    <property type="entry name" value="DedA_domain"/>
</dbReference>
<evidence type="ECO:0000313" key="3">
    <source>
        <dbReference type="EMBL" id="EDQ32824.2"/>
    </source>
</evidence>
<dbReference type="PANTHER" id="PTHR42709:SF4">
    <property type="entry name" value="INNER MEMBRANE PROTEIN YQAA"/>
    <property type="match status" value="1"/>
</dbReference>
<dbReference type="HOGENOM" id="CLU_125997_0_0_5"/>
<dbReference type="STRING" id="411684.HPDFL43_07744"/>
<evidence type="ECO:0000259" key="2">
    <source>
        <dbReference type="Pfam" id="PF09335"/>
    </source>
</evidence>
<feature type="transmembrane region" description="Helical" evidence="1">
    <location>
        <begin position="34"/>
        <end position="51"/>
    </location>
</feature>
<proteinExistence type="predicted"/>
<reference evidence="3 4" key="1">
    <citation type="submission" date="2007-10" db="EMBL/GenBank/DDBJ databases">
        <authorList>
            <person name="Wagner-Dobler I."/>
            <person name="Ferriera S."/>
            <person name="Johnson J."/>
            <person name="Kravitz S."/>
            <person name="Beeson K."/>
            <person name="Sutton G."/>
            <person name="Rogers Y.-H."/>
            <person name="Friedman R."/>
            <person name="Frazier M."/>
            <person name="Venter J.C."/>
        </authorList>
    </citation>
    <scope>NUCLEOTIDE SEQUENCE [LARGE SCALE GENOMIC DNA]</scope>
    <source>
        <strain evidence="3 4">DFL-43</strain>
    </source>
</reference>
<name>A9D904_HOEPD</name>
<feature type="domain" description="VTT" evidence="2">
    <location>
        <begin position="60"/>
        <end position="168"/>
    </location>
</feature>
<feature type="transmembrane region" description="Helical" evidence="1">
    <location>
        <begin position="121"/>
        <end position="144"/>
    </location>
</feature>
<dbReference type="eggNOG" id="COG1238">
    <property type="taxonomic scope" value="Bacteria"/>
</dbReference>
<keyword evidence="1" id="KW-1133">Transmembrane helix</keyword>
<dbReference type="Pfam" id="PF09335">
    <property type="entry name" value="VTT_dom"/>
    <property type="match status" value="1"/>
</dbReference>
<feature type="transmembrane region" description="Helical" evidence="1">
    <location>
        <begin position="150"/>
        <end position="174"/>
    </location>
</feature>
<gene>
    <name evidence="3" type="ORF">HPDFL43_07744</name>
</gene>
<dbReference type="InterPro" id="IPR032816">
    <property type="entry name" value="VTT_dom"/>
</dbReference>